<gene>
    <name evidence="3" type="ORF">BJX66DRAFT_337540</name>
</gene>
<dbReference type="PANTHER" id="PTHR36183">
    <property type="entry name" value="BETA-GLUCURONIDASE"/>
    <property type="match status" value="1"/>
</dbReference>
<evidence type="ECO:0000256" key="1">
    <source>
        <dbReference type="SAM" id="SignalP"/>
    </source>
</evidence>
<feature type="domain" description="Beta-glucuronidase C-terminal" evidence="2">
    <location>
        <begin position="403"/>
        <end position="521"/>
    </location>
</feature>
<reference evidence="3 4" key="1">
    <citation type="submission" date="2024-07" db="EMBL/GenBank/DDBJ databases">
        <title>Section-level genome sequencing and comparative genomics of Aspergillus sections Usti and Cavernicolus.</title>
        <authorList>
            <consortium name="Lawrence Berkeley National Laboratory"/>
            <person name="Nybo J.L."/>
            <person name="Vesth T.C."/>
            <person name="Theobald S."/>
            <person name="Frisvad J.C."/>
            <person name="Larsen T.O."/>
            <person name="Kjaerboelling I."/>
            <person name="Rothschild-Mancinelli K."/>
            <person name="Lyhne E.K."/>
            <person name="Kogle M.E."/>
            <person name="Barry K."/>
            <person name="Clum A."/>
            <person name="Na H."/>
            <person name="Ledsgaard L."/>
            <person name="Lin J."/>
            <person name="Lipzen A."/>
            <person name="Kuo A."/>
            <person name="Riley R."/>
            <person name="Mondo S."/>
            <person name="Labutti K."/>
            <person name="Haridas S."/>
            <person name="Pangalinan J."/>
            <person name="Salamov A.A."/>
            <person name="Simmons B.A."/>
            <person name="Magnuson J.K."/>
            <person name="Chen J."/>
            <person name="Drula E."/>
            <person name="Henrissat B."/>
            <person name="Wiebenga A."/>
            <person name="Lubbers R.J."/>
            <person name="Gomes A.C."/>
            <person name="Makela M.R."/>
            <person name="Stajich J."/>
            <person name="Grigoriev I.V."/>
            <person name="Mortensen U.H."/>
            <person name="De Vries R.P."/>
            <person name="Baker S.E."/>
            <person name="Andersen M.R."/>
        </authorList>
    </citation>
    <scope>NUCLEOTIDE SEQUENCE [LARGE SCALE GENOMIC DNA]</scope>
    <source>
        <strain evidence="3 4">CBS 209.92</strain>
    </source>
</reference>
<dbReference type="InterPro" id="IPR017853">
    <property type="entry name" value="GH"/>
</dbReference>
<sequence length="524" mass="57806">MPWPITISLLCLGTPALGAIWFTAPETVPWGSAPVLPPSFVSYSIELAYLPDYAGNTSHPNTFSENLLEQLRRFSGDDARPTIRVGGSSQDRVTYNPDLKEARELQGNGDIPSSFEIGPSFFESLNTFKDTRFIYGLNMKKSVQSADAYDNMLKTVAVACRALVNDNILAWSYGNEPNLYGFDWVSEEYTALWLEASRGIRAVLEDECPELVEDGVFGFLTPSVSSLKSGHVNIPDILEAGINDDNAVFFLGAHNYMGDSEDDINRQAKLMNHSKIAETIQRHVNLLEKFAADYASIPYGISETNSLFKQGKAGVSNTFGAALWTLDFRLHAAARNISRLNFHMGRDYRYAAWQPVETDKTAIGTKAPYYGNLATAAVLGNLGNDEVQVVELEYYKDGGTESAYGIYHGGDLAKVVVLNMAEYNFTKSGNAMDEELNTKKRGSHNFSIKVPESFKDRSATVRRLEAPGADSITGITWDGYTFNYEVDNGVGRRLENVTYGETIVVADAKVTVRIPHSSAVVLEF</sequence>
<evidence type="ECO:0000259" key="2">
    <source>
        <dbReference type="Pfam" id="PF16862"/>
    </source>
</evidence>
<dbReference type="InterPro" id="IPR052974">
    <property type="entry name" value="GH79_Enzymes"/>
</dbReference>
<evidence type="ECO:0000313" key="3">
    <source>
        <dbReference type="EMBL" id="KAL2794747.1"/>
    </source>
</evidence>
<accession>A0ABR4G6T6</accession>
<dbReference type="InterPro" id="IPR013780">
    <property type="entry name" value="Glyco_hydro_b"/>
</dbReference>
<protein>
    <recommendedName>
        <fullName evidence="2">Beta-glucuronidase C-terminal domain-containing protein</fullName>
    </recommendedName>
</protein>
<dbReference type="PANTHER" id="PTHR36183:SF2">
    <property type="entry name" value="BETA-GLUCURONIDASE C-TERMINAL DOMAIN-CONTAINING PROTEIN"/>
    <property type="match status" value="1"/>
</dbReference>
<dbReference type="SUPFAM" id="SSF51445">
    <property type="entry name" value="(Trans)glycosidases"/>
    <property type="match status" value="1"/>
</dbReference>
<dbReference type="Gene3D" id="3.20.20.80">
    <property type="entry name" value="Glycosidases"/>
    <property type="match status" value="1"/>
</dbReference>
<dbReference type="Proteomes" id="UP001610563">
    <property type="component" value="Unassembled WGS sequence"/>
</dbReference>
<dbReference type="Gene3D" id="2.60.40.1180">
    <property type="entry name" value="Golgi alpha-mannosidase II"/>
    <property type="match status" value="1"/>
</dbReference>
<feature type="chain" id="PRO_5045713707" description="Beta-glucuronidase C-terminal domain-containing protein" evidence="1">
    <location>
        <begin position="19"/>
        <end position="524"/>
    </location>
</feature>
<dbReference type="InterPro" id="IPR031728">
    <property type="entry name" value="GlcAase_C"/>
</dbReference>
<name>A0ABR4G6T6_9EURO</name>
<comment type="caution">
    <text evidence="3">The sequence shown here is derived from an EMBL/GenBank/DDBJ whole genome shotgun (WGS) entry which is preliminary data.</text>
</comment>
<keyword evidence="4" id="KW-1185">Reference proteome</keyword>
<feature type="signal peptide" evidence="1">
    <location>
        <begin position="1"/>
        <end position="18"/>
    </location>
</feature>
<dbReference type="EMBL" id="JBFTWV010000041">
    <property type="protein sequence ID" value="KAL2794747.1"/>
    <property type="molecule type" value="Genomic_DNA"/>
</dbReference>
<organism evidence="3 4">
    <name type="scientific">Aspergillus keveii</name>
    <dbReference type="NCBI Taxonomy" id="714993"/>
    <lineage>
        <taxon>Eukaryota</taxon>
        <taxon>Fungi</taxon>
        <taxon>Dikarya</taxon>
        <taxon>Ascomycota</taxon>
        <taxon>Pezizomycotina</taxon>
        <taxon>Eurotiomycetes</taxon>
        <taxon>Eurotiomycetidae</taxon>
        <taxon>Eurotiales</taxon>
        <taxon>Aspergillaceae</taxon>
        <taxon>Aspergillus</taxon>
        <taxon>Aspergillus subgen. Nidulantes</taxon>
    </lineage>
</organism>
<evidence type="ECO:0000313" key="4">
    <source>
        <dbReference type="Proteomes" id="UP001610563"/>
    </source>
</evidence>
<proteinExistence type="predicted"/>
<dbReference type="Pfam" id="PF16862">
    <property type="entry name" value="Glyco_hydro_79C"/>
    <property type="match status" value="1"/>
</dbReference>
<keyword evidence="1" id="KW-0732">Signal</keyword>